<dbReference type="InterPro" id="IPR000515">
    <property type="entry name" value="MetI-like"/>
</dbReference>
<evidence type="ECO:0000259" key="8">
    <source>
        <dbReference type="PROSITE" id="PS50928"/>
    </source>
</evidence>
<evidence type="ECO:0000256" key="7">
    <source>
        <dbReference type="RuleBase" id="RU363032"/>
    </source>
</evidence>
<evidence type="ECO:0000313" key="9">
    <source>
        <dbReference type="EMBL" id="MBB3978467.1"/>
    </source>
</evidence>
<feature type="transmembrane region" description="Helical" evidence="7">
    <location>
        <begin position="102"/>
        <end position="123"/>
    </location>
</feature>
<keyword evidence="10" id="KW-1185">Reference proteome</keyword>
<feature type="domain" description="ABC transmembrane type-1" evidence="8">
    <location>
        <begin position="96"/>
        <end position="293"/>
    </location>
</feature>
<dbReference type="SUPFAM" id="SSF161098">
    <property type="entry name" value="MetI-like"/>
    <property type="match status" value="1"/>
</dbReference>
<dbReference type="CDD" id="cd06261">
    <property type="entry name" value="TM_PBP2"/>
    <property type="match status" value="1"/>
</dbReference>
<reference evidence="9 10" key="1">
    <citation type="submission" date="2020-08" db="EMBL/GenBank/DDBJ databases">
        <title>Genomic Encyclopedia of Type Strains, Phase IV (KMG-IV): sequencing the most valuable type-strain genomes for metagenomic binning, comparative biology and taxonomic classification.</title>
        <authorList>
            <person name="Goeker M."/>
        </authorList>
    </citation>
    <scope>NUCLEOTIDE SEQUENCE [LARGE SCALE GENOMIC DNA]</scope>
    <source>
        <strain evidence="9 10">DSM 100211</strain>
    </source>
</reference>
<feature type="transmembrane region" description="Helical" evidence="7">
    <location>
        <begin position="144"/>
        <end position="162"/>
    </location>
</feature>
<dbReference type="PANTHER" id="PTHR43163">
    <property type="entry name" value="DIPEPTIDE TRANSPORT SYSTEM PERMEASE PROTEIN DPPB-RELATED"/>
    <property type="match status" value="1"/>
</dbReference>
<sequence length="309" mass="33172">MAVFGFILRRSAQSLIAVIGLLVLVFFLSRLTGDPAYLYLPLDSSEAQRQAFSEAHGFNDPLYVQFGRYLLGVANLDFGTALSRNRPAMEVALEAFPQTLKLAAIAMSLALTLAIVVGSLAAAKPDSLFDRIASTASLAGASAPDFWVAIVAILVFSVGLGLLPTSGTGTPLHWIMPIFVLTLRPFGLLVQVVRGTMISALASPYVKTARAKGVQRSQIIFRHALRNSLLPVITVAGDLAASLVNGAVVVESIFGWPGIGKLMIDAIIRRDFALIQATVLITAIAIFVLNILIDLLYARLDPRIRFQAK</sequence>
<dbReference type="GO" id="GO:0055085">
    <property type="term" value="P:transmembrane transport"/>
    <property type="evidence" value="ECO:0007669"/>
    <property type="project" value="InterPro"/>
</dbReference>
<dbReference type="Proteomes" id="UP000574761">
    <property type="component" value="Unassembled WGS sequence"/>
</dbReference>
<feature type="transmembrane region" description="Helical" evidence="7">
    <location>
        <begin position="174"/>
        <end position="193"/>
    </location>
</feature>
<dbReference type="Gene3D" id="1.10.3720.10">
    <property type="entry name" value="MetI-like"/>
    <property type="match status" value="1"/>
</dbReference>
<evidence type="ECO:0000256" key="1">
    <source>
        <dbReference type="ARBA" id="ARBA00004651"/>
    </source>
</evidence>
<evidence type="ECO:0000256" key="5">
    <source>
        <dbReference type="ARBA" id="ARBA00022989"/>
    </source>
</evidence>
<proteinExistence type="inferred from homology"/>
<keyword evidence="4 7" id="KW-0812">Transmembrane</keyword>
<evidence type="ECO:0000256" key="6">
    <source>
        <dbReference type="ARBA" id="ARBA00023136"/>
    </source>
</evidence>
<feature type="transmembrane region" description="Helical" evidence="7">
    <location>
        <begin position="12"/>
        <end position="31"/>
    </location>
</feature>
<keyword evidence="5 7" id="KW-1133">Transmembrane helix</keyword>
<dbReference type="InterPro" id="IPR035906">
    <property type="entry name" value="MetI-like_sf"/>
</dbReference>
<organism evidence="9 10">
    <name type="scientific">Mycoplana azooxidifex</name>
    <dbReference type="NCBI Taxonomy" id="1636188"/>
    <lineage>
        <taxon>Bacteria</taxon>
        <taxon>Pseudomonadati</taxon>
        <taxon>Pseudomonadota</taxon>
        <taxon>Alphaproteobacteria</taxon>
        <taxon>Hyphomicrobiales</taxon>
        <taxon>Rhizobiaceae</taxon>
        <taxon>Mycoplana</taxon>
    </lineage>
</organism>
<keyword evidence="6 7" id="KW-0472">Membrane</keyword>
<comment type="subcellular location">
    <subcellularLocation>
        <location evidence="1 7">Cell membrane</location>
        <topology evidence="1 7">Multi-pass membrane protein</topology>
    </subcellularLocation>
</comment>
<feature type="transmembrane region" description="Helical" evidence="7">
    <location>
        <begin position="274"/>
        <end position="297"/>
    </location>
</feature>
<dbReference type="PANTHER" id="PTHR43163:SF2">
    <property type="entry name" value="ABC TRANSPORTER PERMEASE PROTEIN"/>
    <property type="match status" value="1"/>
</dbReference>
<comment type="caution">
    <text evidence="9">The sequence shown here is derived from an EMBL/GenBank/DDBJ whole genome shotgun (WGS) entry which is preliminary data.</text>
</comment>
<comment type="similarity">
    <text evidence="7">Belongs to the binding-protein-dependent transport system permease family.</text>
</comment>
<evidence type="ECO:0000313" key="10">
    <source>
        <dbReference type="Proteomes" id="UP000574761"/>
    </source>
</evidence>
<keyword evidence="2 7" id="KW-0813">Transport</keyword>
<evidence type="ECO:0000256" key="4">
    <source>
        <dbReference type="ARBA" id="ARBA00022692"/>
    </source>
</evidence>
<name>A0A7W6GKM5_9HYPH</name>
<evidence type="ECO:0000256" key="2">
    <source>
        <dbReference type="ARBA" id="ARBA00022448"/>
    </source>
</evidence>
<protein>
    <submittedName>
        <fullName evidence="9">Peptide/nickel transport system permease protein</fullName>
    </submittedName>
</protein>
<accession>A0A7W6GKM5</accession>
<dbReference type="AlphaFoldDB" id="A0A7W6GKM5"/>
<evidence type="ECO:0000256" key="3">
    <source>
        <dbReference type="ARBA" id="ARBA00022475"/>
    </source>
</evidence>
<dbReference type="Pfam" id="PF00528">
    <property type="entry name" value="BPD_transp_1"/>
    <property type="match status" value="1"/>
</dbReference>
<keyword evidence="3" id="KW-1003">Cell membrane</keyword>
<gene>
    <name evidence="9" type="ORF">GGQ64_003701</name>
</gene>
<dbReference type="EMBL" id="JACIEE010000007">
    <property type="protein sequence ID" value="MBB3978467.1"/>
    <property type="molecule type" value="Genomic_DNA"/>
</dbReference>
<feature type="transmembrane region" description="Helical" evidence="7">
    <location>
        <begin position="229"/>
        <end position="254"/>
    </location>
</feature>
<dbReference type="GO" id="GO:0005886">
    <property type="term" value="C:plasma membrane"/>
    <property type="evidence" value="ECO:0007669"/>
    <property type="project" value="UniProtKB-SubCell"/>
</dbReference>
<dbReference type="PROSITE" id="PS50928">
    <property type="entry name" value="ABC_TM1"/>
    <property type="match status" value="1"/>
</dbReference>